<gene>
    <name evidence="2" type="ORF">ACJRO7_010285</name>
</gene>
<proteinExistence type="predicted"/>
<reference evidence="2 3" key="1">
    <citation type="submission" date="2024-11" db="EMBL/GenBank/DDBJ databases">
        <title>Chromosome-level genome assembly of Eucalyptus globulus Labill. provides insights into its genome evolution.</title>
        <authorList>
            <person name="Li X."/>
        </authorList>
    </citation>
    <scope>NUCLEOTIDE SEQUENCE [LARGE SCALE GENOMIC DNA]</scope>
    <source>
        <strain evidence="2">CL2024</strain>
        <tissue evidence="2">Fresh tender leaves</tissue>
    </source>
</reference>
<sequence>MKDDDVQVFAKPRAKRAVLEGLELPANLHFPDPSPPPPASPRLLQDETVRPQVLRRLADFLGFHGTSGSRRPQVKKASPDRPPSIVVNGEGEEDAALVESMHSADREIVADDSEDDDSDGVVIDVENQNADRT</sequence>
<name>A0ABD3LBR2_EUCGL</name>
<evidence type="ECO:0000313" key="3">
    <source>
        <dbReference type="Proteomes" id="UP001634007"/>
    </source>
</evidence>
<feature type="region of interest" description="Disordered" evidence="1">
    <location>
        <begin position="109"/>
        <end position="133"/>
    </location>
</feature>
<protein>
    <submittedName>
        <fullName evidence="2">Uncharacterized protein</fullName>
    </submittedName>
</protein>
<dbReference type="EMBL" id="JBJKBG010000002">
    <property type="protein sequence ID" value="KAL3749169.1"/>
    <property type="molecule type" value="Genomic_DNA"/>
</dbReference>
<comment type="caution">
    <text evidence="2">The sequence shown here is derived from an EMBL/GenBank/DDBJ whole genome shotgun (WGS) entry which is preliminary data.</text>
</comment>
<dbReference type="AlphaFoldDB" id="A0ABD3LBR2"/>
<evidence type="ECO:0000256" key="1">
    <source>
        <dbReference type="SAM" id="MobiDB-lite"/>
    </source>
</evidence>
<feature type="compositionally biased region" description="Acidic residues" evidence="1">
    <location>
        <begin position="110"/>
        <end position="119"/>
    </location>
</feature>
<dbReference type="Proteomes" id="UP001634007">
    <property type="component" value="Unassembled WGS sequence"/>
</dbReference>
<keyword evidence="3" id="KW-1185">Reference proteome</keyword>
<feature type="region of interest" description="Disordered" evidence="1">
    <location>
        <begin position="61"/>
        <end position="91"/>
    </location>
</feature>
<organism evidence="2 3">
    <name type="scientific">Eucalyptus globulus</name>
    <name type="common">Tasmanian blue gum</name>
    <dbReference type="NCBI Taxonomy" id="34317"/>
    <lineage>
        <taxon>Eukaryota</taxon>
        <taxon>Viridiplantae</taxon>
        <taxon>Streptophyta</taxon>
        <taxon>Embryophyta</taxon>
        <taxon>Tracheophyta</taxon>
        <taxon>Spermatophyta</taxon>
        <taxon>Magnoliopsida</taxon>
        <taxon>eudicotyledons</taxon>
        <taxon>Gunneridae</taxon>
        <taxon>Pentapetalae</taxon>
        <taxon>rosids</taxon>
        <taxon>malvids</taxon>
        <taxon>Myrtales</taxon>
        <taxon>Myrtaceae</taxon>
        <taxon>Myrtoideae</taxon>
        <taxon>Eucalypteae</taxon>
        <taxon>Eucalyptus</taxon>
    </lineage>
</organism>
<accession>A0ABD3LBR2</accession>
<evidence type="ECO:0000313" key="2">
    <source>
        <dbReference type="EMBL" id="KAL3749169.1"/>
    </source>
</evidence>